<proteinExistence type="predicted"/>
<dbReference type="Proteomes" id="UP001328107">
    <property type="component" value="Unassembled WGS sequence"/>
</dbReference>
<evidence type="ECO:0008006" key="6">
    <source>
        <dbReference type="Google" id="ProtNLM"/>
    </source>
</evidence>
<accession>A0AAN4ZEV6</accession>
<keyword evidence="1" id="KW-0677">Repeat</keyword>
<protein>
    <recommendedName>
        <fullName evidence="6">Collagen</fullName>
    </recommendedName>
</protein>
<organism evidence="4 5">
    <name type="scientific">Pristionchus mayeri</name>
    <dbReference type="NCBI Taxonomy" id="1317129"/>
    <lineage>
        <taxon>Eukaryota</taxon>
        <taxon>Metazoa</taxon>
        <taxon>Ecdysozoa</taxon>
        <taxon>Nematoda</taxon>
        <taxon>Chromadorea</taxon>
        <taxon>Rhabditida</taxon>
        <taxon>Rhabditina</taxon>
        <taxon>Diplogasteromorpha</taxon>
        <taxon>Diplogasteroidea</taxon>
        <taxon>Neodiplogasteridae</taxon>
        <taxon>Pristionchus</taxon>
    </lineage>
</organism>
<dbReference type="PANTHER" id="PTHR24637">
    <property type="entry name" value="COLLAGEN"/>
    <property type="match status" value="1"/>
</dbReference>
<dbReference type="InterPro" id="IPR008160">
    <property type="entry name" value="Collagen"/>
</dbReference>
<keyword evidence="3" id="KW-0812">Transmembrane</keyword>
<dbReference type="Pfam" id="PF01391">
    <property type="entry name" value="Collagen"/>
    <property type="match status" value="1"/>
</dbReference>
<reference evidence="5" key="1">
    <citation type="submission" date="2022-10" db="EMBL/GenBank/DDBJ databases">
        <title>Genome assembly of Pristionchus species.</title>
        <authorList>
            <person name="Yoshida K."/>
            <person name="Sommer R.J."/>
        </authorList>
    </citation>
    <scope>NUCLEOTIDE SEQUENCE [LARGE SCALE GENOMIC DNA]</scope>
    <source>
        <strain evidence="5">RS5460</strain>
    </source>
</reference>
<dbReference type="EMBL" id="BTRK01000002">
    <property type="protein sequence ID" value="GMR36385.1"/>
    <property type="molecule type" value="Genomic_DNA"/>
</dbReference>
<sequence>MNSTNNSKIEELARLKRIIIGAVSVGCSSLLLIIFISITTQLSVQRIGSVLEEDLRYCKAGNEKIGSFVQAAYQIMGVARIKRDAGIPSNDTQKGDNSTVLQPIKDVNVTIVAPNATAATPNITVATPTVTVPARNVPVTVPTIAVAAPCSCGIGPAGDPGEPGVDGNDGLDGRPGNDGGAGEDYQGEYKGGNEEWCFTCLQAPAGRPGRPGYPGRPGMDGEMGEAGRDGRSRRGNPGIHFLIVNTMALVPNRLFHISFWSSLWVPFECKNQIYDRSNWSSEHGFLAMERSGEIGFPGQAGAPGYMGPPGNKGPSGLVVRVNGPFGVRGFPGRNGEKGVRGENGLNGKDGKDGFPGEEGEKGNRGHPGRDGQDGSRGWPGRQGAEGSCSHCVQRRPVYQASHQSPRVSYSSSGVPYSSYSSSAYTTVNPPAAEPPTNSYGGRRYLQ</sequence>
<feature type="compositionally biased region" description="Low complexity" evidence="2">
    <location>
        <begin position="404"/>
        <end position="422"/>
    </location>
</feature>
<feature type="region of interest" description="Disordered" evidence="2">
    <location>
        <begin position="157"/>
        <end position="188"/>
    </location>
</feature>
<evidence type="ECO:0000256" key="1">
    <source>
        <dbReference type="ARBA" id="ARBA00022737"/>
    </source>
</evidence>
<feature type="region of interest" description="Disordered" evidence="2">
    <location>
        <begin position="207"/>
        <end position="232"/>
    </location>
</feature>
<evidence type="ECO:0000256" key="2">
    <source>
        <dbReference type="SAM" id="MobiDB-lite"/>
    </source>
</evidence>
<feature type="transmembrane region" description="Helical" evidence="3">
    <location>
        <begin position="18"/>
        <end position="38"/>
    </location>
</feature>
<comment type="caution">
    <text evidence="4">The sequence shown here is derived from an EMBL/GenBank/DDBJ whole genome shotgun (WGS) entry which is preliminary data.</text>
</comment>
<keyword evidence="3" id="KW-0472">Membrane</keyword>
<keyword evidence="5" id="KW-1185">Reference proteome</keyword>
<feature type="compositionally biased region" description="Basic and acidic residues" evidence="2">
    <location>
        <begin position="348"/>
        <end position="373"/>
    </location>
</feature>
<evidence type="ECO:0000313" key="4">
    <source>
        <dbReference type="EMBL" id="GMR36385.1"/>
    </source>
</evidence>
<evidence type="ECO:0000256" key="3">
    <source>
        <dbReference type="SAM" id="Phobius"/>
    </source>
</evidence>
<name>A0AAN4ZEV6_9BILA</name>
<dbReference type="PANTHER" id="PTHR24637:SF388">
    <property type="entry name" value="NEMATODE CUTICLE COLLAGEN N-TERMINAL DOMAIN-CONTAINING PROTEIN"/>
    <property type="match status" value="1"/>
</dbReference>
<gene>
    <name evidence="4" type="ORF">PMAYCL1PPCAC_06580</name>
</gene>
<feature type="region of interest" description="Disordered" evidence="2">
    <location>
        <begin position="328"/>
        <end position="446"/>
    </location>
</feature>
<keyword evidence="3" id="KW-1133">Transmembrane helix</keyword>
<evidence type="ECO:0000313" key="5">
    <source>
        <dbReference type="Proteomes" id="UP001328107"/>
    </source>
</evidence>
<dbReference type="AlphaFoldDB" id="A0AAN4ZEV6"/>